<dbReference type="Proteomes" id="UP001605990">
    <property type="component" value="Unassembled WGS sequence"/>
</dbReference>
<name>A0ABW7DY55_STRRO</name>
<evidence type="ECO:0000256" key="1">
    <source>
        <dbReference type="SAM" id="MobiDB-lite"/>
    </source>
</evidence>
<feature type="region of interest" description="Disordered" evidence="1">
    <location>
        <begin position="73"/>
        <end position="106"/>
    </location>
</feature>
<dbReference type="EMBL" id="JBIENY010000170">
    <property type="protein sequence ID" value="MFG6295786.1"/>
    <property type="molecule type" value="Genomic_DNA"/>
</dbReference>
<gene>
    <name evidence="2" type="ORF">ACGU38_10510</name>
</gene>
<evidence type="ECO:0000313" key="3">
    <source>
        <dbReference type="Proteomes" id="UP001605990"/>
    </source>
</evidence>
<protein>
    <submittedName>
        <fullName evidence="2">Uncharacterized protein</fullName>
    </submittedName>
</protein>
<proteinExistence type="predicted"/>
<comment type="caution">
    <text evidence="2">The sequence shown here is derived from an EMBL/GenBank/DDBJ whole genome shotgun (WGS) entry which is preliminary data.</text>
</comment>
<reference evidence="2 3" key="1">
    <citation type="submission" date="2024-10" db="EMBL/GenBank/DDBJ databases">
        <title>Draft genome assembly of a novel steroid transforming actinomycete isolated from African clawed frog Xenopus laevis.</title>
        <authorList>
            <person name="Bragin E."/>
            <person name="Kollerov V."/>
            <person name="Donova M.V."/>
        </authorList>
    </citation>
    <scope>NUCLEOTIDE SEQUENCE [LARGE SCALE GENOMIC DNA]</scope>
    <source>
        <strain evidence="2 3">MTOC-St3</strain>
    </source>
</reference>
<keyword evidence="3" id="KW-1185">Reference proteome</keyword>
<evidence type="ECO:0000313" key="2">
    <source>
        <dbReference type="EMBL" id="MFG6295786.1"/>
    </source>
</evidence>
<feature type="non-terminal residue" evidence="2">
    <location>
        <position position="106"/>
    </location>
</feature>
<sequence length="106" mass="11602">MTRRRKPTIRVGHRAAGWVLPDYTDLADCTTNYQRSLEGRPACTDTAVWKVVEDHGLHLTIGFYCDADLPAEHRRTASGPTPPPDACTCARCGSNPDNPAHRGTDA</sequence>
<accession>A0ABW7DY55</accession>
<organism evidence="2 3">
    <name type="scientific">Streptomyces rochei</name>
    <name type="common">Streptomyces parvullus</name>
    <dbReference type="NCBI Taxonomy" id="1928"/>
    <lineage>
        <taxon>Bacteria</taxon>
        <taxon>Bacillati</taxon>
        <taxon>Actinomycetota</taxon>
        <taxon>Actinomycetes</taxon>
        <taxon>Kitasatosporales</taxon>
        <taxon>Streptomycetaceae</taxon>
        <taxon>Streptomyces</taxon>
        <taxon>Streptomyces rochei group</taxon>
    </lineage>
</organism>